<dbReference type="Gene3D" id="2.20.28.10">
    <property type="match status" value="1"/>
</dbReference>
<dbReference type="RefSeq" id="WP_160344066.1">
    <property type="nucleotide sequence ID" value="NZ_WKJZ01000001.1"/>
</dbReference>
<evidence type="ECO:0000313" key="9">
    <source>
        <dbReference type="Proteomes" id="UP000429555"/>
    </source>
</evidence>
<evidence type="ECO:0000256" key="3">
    <source>
        <dbReference type="ARBA" id="ARBA00022723"/>
    </source>
</evidence>
<evidence type="ECO:0000259" key="7">
    <source>
        <dbReference type="PROSITE" id="PS50903"/>
    </source>
</evidence>
<organism evidence="8 9">
    <name type="scientific">Pseudomonas xionganensis</name>
    <dbReference type="NCBI Taxonomy" id="2654845"/>
    <lineage>
        <taxon>Bacteria</taxon>
        <taxon>Pseudomonadati</taxon>
        <taxon>Pseudomonadota</taxon>
        <taxon>Gammaproteobacteria</taxon>
        <taxon>Pseudomonadales</taxon>
        <taxon>Pseudomonadaceae</taxon>
        <taxon>Pseudomonas</taxon>
    </lineage>
</organism>
<gene>
    <name evidence="8" type="ORF">GJV18_07480</name>
</gene>
<dbReference type="SUPFAM" id="SSF57802">
    <property type="entry name" value="Rubredoxin-like"/>
    <property type="match status" value="1"/>
</dbReference>
<evidence type="ECO:0000256" key="1">
    <source>
        <dbReference type="ARBA" id="ARBA00001965"/>
    </source>
</evidence>
<evidence type="ECO:0000256" key="6">
    <source>
        <dbReference type="RuleBase" id="RU003820"/>
    </source>
</evidence>
<dbReference type="Proteomes" id="UP000429555">
    <property type="component" value="Unassembled WGS sequence"/>
</dbReference>
<proteinExistence type="inferred from homology"/>
<keyword evidence="4 6" id="KW-0249">Electron transport</keyword>
<feature type="domain" description="Rubredoxin-like" evidence="7">
    <location>
        <begin position="1"/>
        <end position="53"/>
    </location>
</feature>
<evidence type="ECO:0000313" key="8">
    <source>
        <dbReference type="EMBL" id="MVW75155.1"/>
    </source>
</evidence>
<dbReference type="PRINTS" id="PR00163">
    <property type="entry name" value="RUBREDOXIN"/>
</dbReference>
<dbReference type="InterPro" id="IPR050526">
    <property type="entry name" value="Rubredoxin_ET"/>
</dbReference>
<comment type="similarity">
    <text evidence="6">Belongs to the rubredoxin family.</text>
</comment>
<comment type="caution">
    <text evidence="8">The sequence shown here is derived from an EMBL/GenBank/DDBJ whole genome shotgun (WGS) entry which is preliminary data.</text>
</comment>
<dbReference type="PROSITE" id="PS50903">
    <property type="entry name" value="RUBREDOXIN_LIKE"/>
    <property type="match status" value="1"/>
</dbReference>
<sequence>MAKYLCPGCGYQYDEALGEPREGFAPGTIFTALPEDFFCPDCAVRGKDDFELVEE</sequence>
<name>A0A6I4KS02_9PSED</name>
<reference evidence="8 9" key="1">
    <citation type="submission" date="2019-11" db="EMBL/GenBank/DDBJ databases">
        <title>Pseudomonas flavidum sp. nov., isolated from Baiyang Lake.</title>
        <authorList>
            <person name="Zhao Y."/>
        </authorList>
    </citation>
    <scope>NUCLEOTIDE SEQUENCE [LARGE SCALE GENOMIC DNA]</scope>
    <source>
        <strain evidence="9">R-22-3 w-18</strain>
    </source>
</reference>
<keyword evidence="2" id="KW-0813">Transport</keyword>
<dbReference type="EMBL" id="WKJZ01000001">
    <property type="protein sequence ID" value="MVW75155.1"/>
    <property type="molecule type" value="Genomic_DNA"/>
</dbReference>
<keyword evidence="3 6" id="KW-0479">Metal-binding</keyword>
<evidence type="ECO:0000256" key="4">
    <source>
        <dbReference type="ARBA" id="ARBA00022982"/>
    </source>
</evidence>
<evidence type="ECO:0000256" key="2">
    <source>
        <dbReference type="ARBA" id="ARBA00022448"/>
    </source>
</evidence>
<evidence type="ECO:0000256" key="5">
    <source>
        <dbReference type="ARBA" id="ARBA00023004"/>
    </source>
</evidence>
<comment type="cofactor">
    <cofactor evidence="1 6">
        <name>Fe(3+)</name>
        <dbReference type="ChEBI" id="CHEBI:29034"/>
    </cofactor>
</comment>
<dbReference type="CDD" id="cd00730">
    <property type="entry name" value="rubredoxin"/>
    <property type="match status" value="1"/>
</dbReference>
<dbReference type="GO" id="GO:0043448">
    <property type="term" value="P:alkane catabolic process"/>
    <property type="evidence" value="ECO:0007669"/>
    <property type="project" value="TreeGrafter"/>
</dbReference>
<dbReference type="AlphaFoldDB" id="A0A6I4KS02"/>
<dbReference type="PANTHER" id="PTHR47627:SF1">
    <property type="entry name" value="RUBREDOXIN-1-RELATED"/>
    <property type="match status" value="1"/>
</dbReference>
<keyword evidence="9" id="KW-1185">Reference proteome</keyword>
<accession>A0A6I4KS02</accession>
<protein>
    <recommendedName>
        <fullName evidence="6">Rubredoxin</fullName>
    </recommendedName>
</protein>
<dbReference type="Pfam" id="PF00301">
    <property type="entry name" value="Rubredoxin"/>
    <property type="match status" value="1"/>
</dbReference>
<dbReference type="GO" id="GO:0009055">
    <property type="term" value="F:electron transfer activity"/>
    <property type="evidence" value="ECO:0007669"/>
    <property type="project" value="TreeGrafter"/>
</dbReference>
<dbReference type="PANTHER" id="PTHR47627">
    <property type="entry name" value="RUBREDOXIN"/>
    <property type="match status" value="1"/>
</dbReference>
<dbReference type="GO" id="GO:0005506">
    <property type="term" value="F:iron ion binding"/>
    <property type="evidence" value="ECO:0007669"/>
    <property type="project" value="UniProtKB-UniRule"/>
</dbReference>
<dbReference type="InterPro" id="IPR024934">
    <property type="entry name" value="Rubredoxin-like_dom"/>
</dbReference>
<dbReference type="InterPro" id="IPR024935">
    <property type="entry name" value="Rubredoxin_dom"/>
</dbReference>
<keyword evidence="5 6" id="KW-0408">Iron</keyword>